<comment type="similarity">
    <text evidence="2 9">Belongs to the cytochrome P450 family.</text>
</comment>
<evidence type="ECO:0000256" key="10">
    <source>
        <dbReference type="SAM" id="SignalP"/>
    </source>
</evidence>
<dbReference type="InterPro" id="IPR036396">
    <property type="entry name" value="Cyt_P450_sf"/>
</dbReference>
<proteinExistence type="inferred from homology"/>
<dbReference type="PANTHER" id="PTHR24300">
    <property type="entry name" value="CYTOCHROME P450 508A4-RELATED"/>
    <property type="match status" value="1"/>
</dbReference>
<keyword evidence="6 8" id="KW-0408">Iron</keyword>
<evidence type="ECO:0000256" key="1">
    <source>
        <dbReference type="ARBA" id="ARBA00001971"/>
    </source>
</evidence>
<dbReference type="GO" id="GO:0006082">
    <property type="term" value="P:organic acid metabolic process"/>
    <property type="evidence" value="ECO:0007669"/>
    <property type="project" value="TreeGrafter"/>
</dbReference>
<dbReference type="EMBL" id="UFQT01000004">
    <property type="protein sequence ID" value="SSX17171.1"/>
    <property type="molecule type" value="Genomic_DNA"/>
</dbReference>
<gene>
    <name evidence="11" type="primary">CSON011448</name>
</gene>
<evidence type="ECO:0000256" key="5">
    <source>
        <dbReference type="ARBA" id="ARBA00023002"/>
    </source>
</evidence>
<keyword evidence="5 9" id="KW-0560">Oxidoreductase</keyword>
<dbReference type="InterPro" id="IPR017972">
    <property type="entry name" value="Cyt_P450_CS"/>
</dbReference>
<keyword evidence="7 9" id="KW-0503">Monooxygenase</keyword>
<dbReference type="InterPro" id="IPR001128">
    <property type="entry name" value="Cyt_P450"/>
</dbReference>
<dbReference type="Pfam" id="PF00067">
    <property type="entry name" value="p450"/>
    <property type="match status" value="1"/>
</dbReference>
<dbReference type="InterPro" id="IPR050182">
    <property type="entry name" value="Cytochrome_P450_fam2"/>
</dbReference>
<keyword evidence="10" id="KW-0732">Signal</keyword>
<dbReference type="PRINTS" id="PR00463">
    <property type="entry name" value="EP450I"/>
</dbReference>
<dbReference type="GO" id="GO:0016712">
    <property type="term" value="F:oxidoreductase activity, acting on paired donors, with incorporation or reduction of molecular oxygen, reduced flavin or flavoprotein as one donor, and incorporation of one atom of oxygen"/>
    <property type="evidence" value="ECO:0007669"/>
    <property type="project" value="TreeGrafter"/>
</dbReference>
<organism evidence="11">
    <name type="scientific">Culicoides sonorensis</name>
    <name type="common">Biting midge</name>
    <dbReference type="NCBI Taxonomy" id="179676"/>
    <lineage>
        <taxon>Eukaryota</taxon>
        <taxon>Metazoa</taxon>
        <taxon>Ecdysozoa</taxon>
        <taxon>Arthropoda</taxon>
        <taxon>Hexapoda</taxon>
        <taxon>Insecta</taxon>
        <taxon>Pterygota</taxon>
        <taxon>Neoptera</taxon>
        <taxon>Endopterygota</taxon>
        <taxon>Diptera</taxon>
        <taxon>Nematocera</taxon>
        <taxon>Chironomoidea</taxon>
        <taxon>Ceratopogonidae</taxon>
        <taxon>Ceratopogoninae</taxon>
        <taxon>Culicoides</taxon>
        <taxon>Monoculicoides</taxon>
    </lineage>
</organism>
<dbReference type="PRINTS" id="PR00385">
    <property type="entry name" value="P450"/>
</dbReference>
<evidence type="ECO:0000256" key="4">
    <source>
        <dbReference type="ARBA" id="ARBA00022723"/>
    </source>
</evidence>
<evidence type="ECO:0000256" key="2">
    <source>
        <dbReference type="ARBA" id="ARBA00010617"/>
    </source>
</evidence>
<evidence type="ECO:0000256" key="7">
    <source>
        <dbReference type="ARBA" id="ARBA00023033"/>
    </source>
</evidence>
<evidence type="ECO:0000256" key="3">
    <source>
        <dbReference type="ARBA" id="ARBA00022617"/>
    </source>
</evidence>
<dbReference type="GO" id="GO:0006805">
    <property type="term" value="P:xenobiotic metabolic process"/>
    <property type="evidence" value="ECO:0007669"/>
    <property type="project" value="TreeGrafter"/>
</dbReference>
<dbReference type="GO" id="GO:0005506">
    <property type="term" value="F:iron ion binding"/>
    <property type="evidence" value="ECO:0007669"/>
    <property type="project" value="InterPro"/>
</dbReference>
<dbReference type="GO" id="GO:0005737">
    <property type="term" value="C:cytoplasm"/>
    <property type="evidence" value="ECO:0007669"/>
    <property type="project" value="TreeGrafter"/>
</dbReference>
<dbReference type="Gene3D" id="1.10.630.10">
    <property type="entry name" value="Cytochrome P450"/>
    <property type="match status" value="2"/>
</dbReference>
<dbReference type="GO" id="GO:0008395">
    <property type="term" value="F:steroid hydroxylase activity"/>
    <property type="evidence" value="ECO:0007669"/>
    <property type="project" value="TreeGrafter"/>
</dbReference>
<feature type="signal peptide" evidence="10">
    <location>
        <begin position="1"/>
        <end position="20"/>
    </location>
</feature>
<accession>A0A336LKB5</accession>
<dbReference type="PROSITE" id="PS00086">
    <property type="entry name" value="CYTOCHROME_P450"/>
    <property type="match status" value="1"/>
</dbReference>
<feature type="chain" id="PRO_5016254472" evidence="10">
    <location>
        <begin position="21"/>
        <end position="464"/>
    </location>
</feature>
<dbReference type="SUPFAM" id="SSF48264">
    <property type="entry name" value="Cytochrome P450"/>
    <property type="match status" value="1"/>
</dbReference>
<dbReference type="AlphaFoldDB" id="A0A336LKB5"/>
<evidence type="ECO:0000313" key="11">
    <source>
        <dbReference type="EMBL" id="SSX17171.1"/>
    </source>
</evidence>
<sequence>MLHLSLLWIIILFMLIVIDIKKPKNFPLGPKWLPILGSMFCKAIEQIASQYQNNKGLLGLKIGKDRIVLAISNESLREMMLNEDLDGRPTGPFYETRTWNLRRGVLLTDGEFWQEQRRFIVKHLKEFGFARRGMFDIIQNEAEYLFKDIFNMVERANGKVLTDMQGLFSTPVLNTLWVMMAGKRYSRENKTLKELQKLLHQLFTSIDMVGCLFSHFPFLRYLAPHSSGYRPFLETHEHMYDFIRKEVENHKRNFQIESEPRDLMDVYIKIILVEKQLNTFSEQQLLAVCLELQSRIQKELDATIGRERLPRLEDRPNLPFCEAVVLEALRVFMANTLGVAHRALRPTKLCGFDIPKDTMLVGLYRGMMMDSNLWKNPADFDPDRFIQNGRVVIPNEFYPFGLGKHRCMGEMLARSNVFLFITTILQNFCISIPAGHPMPSDEPIDGATPSVRNYKVVISHRPEC</sequence>
<keyword evidence="4 8" id="KW-0479">Metal-binding</keyword>
<comment type="cofactor">
    <cofactor evidence="1 8">
        <name>heme</name>
        <dbReference type="ChEBI" id="CHEBI:30413"/>
    </cofactor>
</comment>
<evidence type="ECO:0000256" key="8">
    <source>
        <dbReference type="PIRSR" id="PIRSR602401-1"/>
    </source>
</evidence>
<dbReference type="VEuPathDB" id="VectorBase:CSON011448"/>
<name>A0A336LKB5_CULSO</name>
<feature type="binding site" description="axial binding residue" evidence="8">
    <location>
        <position position="407"/>
    </location>
    <ligand>
        <name>heme</name>
        <dbReference type="ChEBI" id="CHEBI:30413"/>
    </ligand>
    <ligandPart>
        <name>Fe</name>
        <dbReference type="ChEBI" id="CHEBI:18248"/>
    </ligandPart>
</feature>
<evidence type="ECO:0000256" key="6">
    <source>
        <dbReference type="ARBA" id="ARBA00023004"/>
    </source>
</evidence>
<keyword evidence="3 8" id="KW-0349">Heme</keyword>
<protein>
    <submittedName>
        <fullName evidence="11">CSON011448 protein</fullName>
    </submittedName>
</protein>
<reference evidence="11" key="1">
    <citation type="submission" date="2018-07" db="EMBL/GenBank/DDBJ databases">
        <authorList>
            <person name="Quirk P.G."/>
            <person name="Krulwich T.A."/>
        </authorList>
    </citation>
    <scope>NUCLEOTIDE SEQUENCE</scope>
</reference>
<dbReference type="InterPro" id="IPR002401">
    <property type="entry name" value="Cyt_P450_E_grp-I"/>
</dbReference>
<dbReference type="PANTHER" id="PTHR24300:SF376">
    <property type="entry name" value="CYTOCHROME P450 15A1"/>
    <property type="match status" value="1"/>
</dbReference>
<evidence type="ECO:0000256" key="9">
    <source>
        <dbReference type="RuleBase" id="RU000461"/>
    </source>
</evidence>
<dbReference type="OMA" id="HRSLYSF"/>
<dbReference type="GO" id="GO:0020037">
    <property type="term" value="F:heme binding"/>
    <property type="evidence" value="ECO:0007669"/>
    <property type="project" value="InterPro"/>
</dbReference>